<protein>
    <submittedName>
        <fullName evidence="2">Uncharacterized protein</fullName>
    </submittedName>
</protein>
<evidence type="ECO:0000313" key="3">
    <source>
        <dbReference type="Proteomes" id="UP000590542"/>
    </source>
</evidence>
<keyword evidence="1" id="KW-0472">Membrane</keyword>
<proteinExistence type="predicted"/>
<feature type="transmembrane region" description="Helical" evidence="1">
    <location>
        <begin position="31"/>
        <end position="53"/>
    </location>
</feature>
<comment type="caution">
    <text evidence="2">The sequence shown here is derived from an EMBL/GenBank/DDBJ whole genome shotgun (WGS) entry which is preliminary data.</text>
</comment>
<evidence type="ECO:0000256" key="1">
    <source>
        <dbReference type="SAM" id="Phobius"/>
    </source>
</evidence>
<dbReference type="EMBL" id="JAAZNV010000013">
    <property type="protein sequence ID" value="NMB91962.1"/>
    <property type="molecule type" value="Genomic_DNA"/>
</dbReference>
<name>A0A7X9E7Z2_UNCKA</name>
<reference evidence="2 3" key="1">
    <citation type="journal article" date="2020" name="Biotechnol. Biofuels">
        <title>New insights from the biogas microbiome by comprehensive genome-resolved metagenomics of nearly 1600 species originating from multiple anaerobic digesters.</title>
        <authorList>
            <person name="Campanaro S."/>
            <person name="Treu L."/>
            <person name="Rodriguez-R L.M."/>
            <person name="Kovalovszki A."/>
            <person name="Ziels R.M."/>
            <person name="Maus I."/>
            <person name="Zhu X."/>
            <person name="Kougias P.G."/>
            <person name="Basile A."/>
            <person name="Luo G."/>
            <person name="Schluter A."/>
            <person name="Konstantinidis K.T."/>
            <person name="Angelidaki I."/>
        </authorList>
    </citation>
    <scope>NUCLEOTIDE SEQUENCE [LARGE SCALE GENOMIC DNA]</scope>
    <source>
        <strain evidence="2">AS27yjCOA_202</strain>
    </source>
</reference>
<gene>
    <name evidence="2" type="ORF">GYA37_03930</name>
</gene>
<organism evidence="2 3">
    <name type="scientific">candidate division WWE3 bacterium</name>
    <dbReference type="NCBI Taxonomy" id="2053526"/>
    <lineage>
        <taxon>Bacteria</taxon>
        <taxon>Katanobacteria</taxon>
    </lineage>
</organism>
<sequence>MTGLLFIILAQVAYAFGGLIIRKYLEGYNSVFVSAVMAVVSVVFFLPIILFFFKSEAGGLTFKSAFAFYTCWYYMASNS</sequence>
<keyword evidence="1" id="KW-0812">Transmembrane</keyword>
<evidence type="ECO:0000313" key="2">
    <source>
        <dbReference type="EMBL" id="NMB91962.1"/>
    </source>
</evidence>
<accession>A0A7X9E7Z2</accession>
<dbReference type="Proteomes" id="UP000590542">
    <property type="component" value="Unassembled WGS sequence"/>
</dbReference>
<keyword evidence="1" id="KW-1133">Transmembrane helix</keyword>
<dbReference type="AlphaFoldDB" id="A0A7X9E7Z2"/>